<reference evidence="2 3" key="1">
    <citation type="submission" date="2018-06" db="EMBL/GenBank/DDBJ databases">
        <authorList>
            <consortium name="Pathogen Informatics"/>
            <person name="Doyle S."/>
        </authorList>
    </citation>
    <scope>NUCLEOTIDE SEQUENCE [LARGE SCALE GENOMIC DNA]</scope>
    <source>
        <strain evidence="2 3">NCTC5053</strain>
    </source>
</reference>
<dbReference type="PANTHER" id="PTHR42849:SF1">
    <property type="entry name" value="N-ACETYLNEURAMINATE LYASE"/>
    <property type="match status" value="1"/>
</dbReference>
<dbReference type="GO" id="GO:0005829">
    <property type="term" value="C:cytosol"/>
    <property type="evidence" value="ECO:0007669"/>
    <property type="project" value="TreeGrafter"/>
</dbReference>
<dbReference type="Pfam" id="PF00701">
    <property type="entry name" value="DHDPS"/>
    <property type="match status" value="1"/>
</dbReference>
<dbReference type="Gene3D" id="3.20.20.70">
    <property type="entry name" value="Aldolase class I"/>
    <property type="match status" value="1"/>
</dbReference>
<accession>A0A378AAI3</accession>
<dbReference type="InterPro" id="IPR013785">
    <property type="entry name" value="Aldolase_TIM"/>
</dbReference>
<proteinExistence type="predicted"/>
<dbReference type="AlphaFoldDB" id="A0A378AAI3"/>
<evidence type="ECO:0000313" key="3">
    <source>
        <dbReference type="Proteomes" id="UP000254387"/>
    </source>
</evidence>
<dbReference type="SUPFAM" id="SSF51569">
    <property type="entry name" value="Aldolase"/>
    <property type="match status" value="1"/>
</dbReference>
<dbReference type="GO" id="GO:0008840">
    <property type="term" value="F:4-hydroxy-tetrahydrodipicolinate synthase activity"/>
    <property type="evidence" value="ECO:0007669"/>
    <property type="project" value="UniProtKB-EC"/>
</dbReference>
<dbReference type="EMBL" id="UGMN01000004">
    <property type="protein sequence ID" value="STV04089.1"/>
    <property type="molecule type" value="Genomic_DNA"/>
</dbReference>
<name>A0A378AAI3_KLEPN</name>
<evidence type="ECO:0000256" key="1">
    <source>
        <dbReference type="ARBA" id="ARBA00023239"/>
    </source>
</evidence>
<dbReference type="EC" id="4.3.3.7" evidence="2"/>
<dbReference type="PANTHER" id="PTHR42849">
    <property type="entry name" value="N-ACETYLNEURAMINATE LYASE"/>
    <property type="match status" value="1"/>
</dbReference>
<dbReference type="GO" id="GO:0008747">
    <property type="term" value="F:N-acetylneuraminate lyase activity"/>
    <property type="evidence" value="ECO:0007669"/>
    <property type="project" value="TreeGrafter"/>
</dbReference>
<dbReference type="CDD" id="cd00408">
    <property type="entry name" value="DHDPS-like"/>
    <property type="match status" value="1"/>
</dbReference>
<dbReference type="PRINTS" id="PR00146">
    <property type="entry name" value="DHPICSNTHASE"/>
</dbReference>
<gene>
    <name evidence="2" type="primary">dapA_2</name>
    <name evidence="2" type="ORF">NCTC5053_01720</name>
</gene>
<dbReference type="Proteomes" id="UP000254387">
    <property type="component" value="Unassembled WGS sequence"/>
</dbReference>
<sequence length="138" mass="14957">MFSGLCAFPLTPLHQQDFDEKAFIRILARLTDAGVDSLGILGSTGSYAYLSREQRRRVVQVAKAHAGSIPMMVGVGAIATNEVLRLVEDAQEAGADALLLPMMSYQPLSAEEIFAFTKKFAGMSRCRFACMTIPALPT</sequence>
<dbReference type="InterPro" id="IPR002220">
    <property type="entry name" value="DapA-like"/>
</dbReference>
<organism evidence="2 3">
    <name type="scientific">Klebsiella pneumoniae</name>
    <dbReference type="NCBI Taxonomy" id="573"/>
    <lineage>
        <taxon>Bacteria</taxon>
        <taxon>Pseudomonadati</taxon>
        <taxon>Pseudomonadota</taxon>
        <taxon>Gammaproteobacteria</taxon>
        <taxon>Enterobacterales</taxon>
        <taxon>Enterobacteriaceae</taxon>
        <taxon>Klebsiella/Raoultella group</taxon>
        <taxon>Klebsiella</taxon>
        <taxon>Klebsiella pneumoniae complex</taxon>
    </lineage>
</organism>
<protein>
    <submittedName>
        <fullName evidence="2">Dihydrodipicolinate synthase</fullName>
        <ecNumber evidence="2">4.3.3.7</ecNumber>
    </submittedName>
</protein>
<keyword evidence="1 2" id="KW-0456">Lyase</keyword>
<evidence type="ECO:0000313" key="2">
    <source>
        <dbReference type="EMBL" id="STV04089.1"/>
    </source>
</evidence>
<dbReference type="GO" id="GO:0019262">
    <property type="term" value="P:N-acetylneuraminate catabolic process"/>
    <property type="evidence" value="ECO:0007669"/>
    <property type="project" value="TreeGrafter"/>
</dbReference>